<dbReference type="OrthoDB" id="419598at2759"/>
<dbReference type="SUPFAM" id="SSF51735">
    <property type="entry name" value="NAD(P)-binding Rossmann-fold domains"/>
    <property type="match status" value="1"/>
</dbReference>
<dbReference type="AlphaFoldDB" id="A0A834XQ47"/>
<keyword evidence="3" id="KW-1185">Reference proteome</keyword>
<evidence type="ECO:0000313" key="2">
    <source>
        <dbReference type="EMBL" id="KAF7990851.1"/>
    </source>
</evidence>
<proteinExistence type="predicted"/>
<dbReference type="InterPro" id="IPR036291">
    <property type="entry name" value="NAD(P)-bd_dom_sf"/>
</dbReference>
<organism evidence="2 3">
    <name type="scientific">Aphidius gifuensis</name>
    <name type="common">Parasitoid wasp</name>
    <dbReference type="NCBI Taxonomy" id="684658"/>
    <lineage>
        <taxon>Eukaryota</taxon>
        <taxon>Metazoa</taxon>
        <taxon>Ecdysozoa</taxon>
        <taxon>Arthropoda</taxon>
        <taxon>Hexapoda</taxon>
        <taxon>Insecta</taxon>
        <taxon>Pterygota</taxon>
        <taxon>Neoptera</taxon>
        <taxon>Endopterygota</taxon>
        <taxon>Hymenoptera</taxon>
        <taxon>Apocrita</taxon>
        <taxon>Ichneumonoidea</taxon>
        <taxon>Braconidae</taxon>
        <taxon>Aphidiinae</taxon>
        <taxon>Aphidius</taxon>
    </lineage>
</organism>
<dbReference type="EMBL" id="JACMRX010000004">
    <property type="protein sequence ID" value="KAF7990851.1"/>
    <property type="molecule type" value="Genomic_DNA"/>
</dbReference>
<dbReference type="PANTHER" id="PTHR43355:SF2">
    <property type="entry name" value="FLAVIN REDUCTASE (NADPH)"/>
    <property type="match status" value="1"/>
</dbReference>
<evidence type="ECO:0000313" key="3">
    <source>
        <dbReference type="Proteomes" id="UP000639338"/>
    </source>
</evidence>
<dbReference type="GO" id="GO:0042602">
    <property type="term" value="F:riboflavin reductase (NADPH) activity"/>
    <property type="evidence" value="ECO:0007669"/>
    <property type="project" value="TreeGrafter"/>
</dbReference>
<dbReference type="InterPro" id="IPR051606">
    <property type="entry name" value="Polyketide_Oxido-like"/>
</dbReference>
<reference evidence="2 3" key="1">
    <citation type="submission" date="2020-08" db="EMBL/GenBank/DDBJ databases">
        <title>Aphidius gifuensis genome sequencing and assembly.</title>
        <authorList>
            <person name="Du Z."/>
        </authorList>
    </citation>
    <scope>NUCLEOTIDE SEQUENCE [LARGE SCALE GENOMIC DNA]</scope>
    <source>
        <strain evidence="2">YNYX2018</strain>
        <tissue evidence="2">Adults</tissue>
    </source>
</reference>
<evidence type="ECO:0000259" key="1">
    <source>
        <dbReference type="Pfam" id="PF13460"/>
    </source>
</evidence>
<sequence>MTKIVIFGSTGMTGLCALEHAVKKDLQVSVFVRDESKIPENIRGKVEAIVGDVTNAEQVDKAIVGQEGVVVVLGTRNNLSPTTVLSDGLKNIIASMKKNNVEKISVCLSAFLFYEPEKVPAIFKDLNADHQRMFDAIKESGLKWIAVLPPHIGDSPSGKYKIEHDKSPGRGVSKYDLASFLVDTLEQSENYQKVCGIATP</sequence>
<dbReference type="CDD" id="cd05244">
    <property type="entry name" value="BVR-B_like_SDR_a"/>
    <property type="match status" value="1"/>
</dbReference>
<name>A0A834XQ47_APHGI</name>
<protein>
    <recommendedName>
        <fullName evidence="1">NAD(P)-binding domain-containing protein</fullName>
    </recommendedName>
</protein>
<dbReference type="Gene3D" id="3.40.50.720">
    <property type="entry name" value="NAD(P)-binding Rossmann-like Domain"/>
    <property type="match status" value="1"/>
</dbReference>
<dbReference type="InterPro" id="IPR016040">
    <property type="entry name" value="NAD(P)-bd_dom"/>
</dbReference>
<comment type="caution">
    <text evidence="2">The sequence shown here is derived from an EMBL/GenBank/DDBJ whole genome shotgun (WGS) entry which is preliminary data.</text>
</comment>
<feature type="domain" description="NAD(P)-binding" evidence="1">
    <location>
        <begin position="8"/>
        <end position="187"/>
    </location>
</feature>
<dbReference type="Pfam" id="PF13460">
    <property type="entry name" value="NAD_binding_10"/>
    <property type="match status" value="1"/>
</dbReference>
<gene>
    <name evidence="2" type="ORF">HCN44_000656</name>
</gene>
<accession>A0A834XQ47</accession>
<dbReference type="Proteomes" id="UP000639338">
    <property type="component" value="Unassembled WGS sequence"/>
</dbReference>
<dbReference type="PANTHER" id="PTHR43355">
    <property type="entry name" value="FLAVIN REDUCTASE (NADPH)"/>
    <property type="match status" value="1"/>
</dbReference>
<dbReference type="GO" id="GO:0004074">
    <property type="term" value="F:biliverdin reductase [NAD(P)H] activity"/>
    <property type="evidence" value="ECO:0007669"/>
    <property type="project" value="TreeGrafter"/>
</dbReference>